<protein>
    <submittedName>
        <fullName evidence="1">DUF2332 domain-containing protein</fullName>
    </submittedName>
</protein>
<sequence length="371" mass="40904">MKTDRDGNDARYETIDPLARGPEAIRRAFENQVAYCRDNGAPVTASVNRAIGALIDTERGGTVMLRVRKWAGPPLADALPLRLAGGLHALYLSGAEPALAPIYDGLDPNDATRIVAEAIERHEAFLLPWLDGPPQTNEAGRSWGYAAAMLWLADRGLPHDFALFELGSSAGINLMMRRYRFDLGGVTVGPATSSMQIRPEWRGDPPPAAEFDIVGAEGCDIAPVDLTDSDQALRLKAYIWPEFTERFMRMDAAIEAAKRFPPEIARMRACDFVERMLAREPQGGVTRVLVHSVVWQYVPQDEREAIIAAMEHAGQQATAESPLAWISLEANRDTHRHELTVRFWNGSDGGSEWHHLGTAHPHGAWVDWSGA</sequence>
<dbReference type="Pfam" id="PF10094">
    <property type="entry name" value="DUF2332"/>
    <property type="match status" value="1"/>
</dbReference>
<accession>A0ABY5SVB2</accession>
<keyword evidence="2" id="KW-1185">Reference proteome</keyword>
<name>A0ABY5SVB2_9SPHN</name>
<organism evidence="1 2">
    <name type="scientific">Qipengyuania spongiae</name>
    <dbReference type="NCBI Taxonomy" id="2909673"/>
    <lineage>
        <taxon>Bacteria</taxon>
        <taxon>Pseudomonadati</taxon>
        <taxon>Pseudomonadota</taxon>
        <taxon>Alphaproteobacteria</taxon>
        <taxon>Sphingomonadales</taxon>
        <taxon>Erythrobacteraceae</taxon>
        <taxon>Qipengyuania</taxon>
    </lineage>
</organism>
<evidence type="ECO:0000313" key="1">
    <source>
        <dbReference type="EMBL" id="UVI38437.1"/>
    </source>
</evidence>
<dbReference type="Proteomes" id="UP001065265">
    <property type="component" value="Chromosome"/>
</dbReference>
<gene>
    <name evidence="1" type="ORF">L1F33_09205</name>
</gene>
<reference evidence="1" key="1">
    <citation type="submission" date="2022-02" db="EMBL/GenBank/DDBJ databases">
        <title>Qipengyuania spongiae sp. nov., isolated from marine sponge.</title>
        <authorList>
            <person name="Li Z."/>
            <person name="Zhang M."/>
        </authorList>
    </citation>
    <scope>NUCLEOTIDE SEQUENCE</scope>
    <source>
        <strain evidence="1">PHS-Z21</strain>
    </source>
</reference>
<dbReference type="RefSeq" id="WP_265557604.1">
    <property type="nucleotide sequence ID" value="NZ_CP092471.1"/>
</dbReference>
<dbReference type="InterPro" id="IPR011200">
    <property type="entry name" value="UCP012608"/>
</dbReference>
<dbReference type="PIRSF" id="PIRSF012608">
    <property type="entry name" value="UCP012608"/>
    <property type="match status" value="1"/>
</dbReference>
<evidence type="ECO:0000313" key="2">
    <source>
        <dbReference type="Proteomes" id="UP001065265"/>
    </source>
</evidence>
<dbReference type="EMBL" id="CP092471">
    <property type="protein sequence ID" value="UVI38437.1"/>
    <property type="molecule type" value="Genomic_DNA"/>
</dbReference>
<proteinExistence type="predicted"/>